<evidence type="ECO:0000313" key="3">
    <source>
        <dbReference type="Proteomes" id="UP000270094"/>
    </source>
</evidence>
<dbReference type="AlphaFoldDB" id="A0A3P7L5U1"/>
<proteinExistence type="predicted"/>
<name>A0A3P7L5U1_STRVU</name>
<dbReference type="Proteomes" id="UP000270094">
    <property type="component" value="Unassembled WGS sequence"/>
</dbReference>
<dbReference type="EMBL" id="UYYB01094531">
    <property type="protein sequence ID" value="VDM74568.1"/>
    <property type="molecule type" value="Genomic_DNA"/>
</dbReference>
<evidence type="ECO:0000256" key="1">
    <source>
        <dbReference type="SAM" id="MobiDB-lite"/>
    </source>
</evidence>
<sequence length="246" mass="27915">MAQVEGAQEFPKPRRFSPKQVLVKRIGGHVELFITQAILKVNGDEFPEDPTIIGHACIPIERTKEKAAKLSYEEKHGAGLRIEDGQVYTVHGICRGGDEIPLLFATMKKKREDYVFEKLRSFLETANPELADPQLRFVVDFELVSASLLEERHITDPKFGLERRIASAPLLPQRQRTKRASGTLVKDTEKTPVPPTRLLSPRQRVKGTTREPATFCIPTVQKISGVLAPERSRPYAYMWCKYLVHE</sequence>
<protein>
    <submittedName>
        <fullName evidence="2">Uncharacterized protein</fullName>
    </submittedName>
</protein>
<reference evidence="2 3" key="1">
    <citation type="submission" date="2018-11" db="EMBL/GenBank/DDBJ databases">
        <authorList>
            <consortium name="Pathogen Informatics"/>
        </authorList>
    </citation>
    <scope>NUCLEOTIDE SEQUENCE [LARGE SCALE GENOMIC DNA]</scope>
</reference>
<feature type="region of interest" description="Disordered" evidence="1">
    <location>
        <begin position="176"/>
        <end position="205"/>
    </location>
</feature>
<gene>
    <name evidence="2" type="ORF">SVUK_LOCUS9566</name>
</gene>
<evidence type="ECO:0000313" key="2">
    <source>
        <dbReference type="EMBL" id="VDM74568.1"/>
    </source>
</evidence>
<organism evidence="2 3">
    <name type="scientific">Strongylus vulgaris</name>
    <name type="common">Blood worm</name>
    <dbReference type="NCBI Taxonomy" id="40348"/>
    <lineage>
        <taxon>Eukaryota</taxon>
        <taxon>Metazoa</taxon>
        <taxon>Ecdysozoa</taxon>
        <taxon>Nematoda</taxon>
        <taxon>Chromadorea</taxon>
        <taxon>Rhabditida</taxon>
        <taxon>Rhabditina</taxon>
        <taxon>Rhabditomorpha</taxon>
        <taxon>Strongyloidea</taxon>
        <taxon>Strongylidae</taxon>
        <taxon>Strongylus</taxon>
    </lineage>
</organism>
<keyword evidence="3" id="KW-1185">Reference proteome</keyword>
<accession>A0A3P7L5U1</accession>